<dbReference type="Pfam" id="PF00667">
    <property type="entry name" value="FAD_binding_1"/>
    <property type="match status" value="1"/>
</dbReference>
<evidence type="ECO:0000259" key="7">
    <source>
        <dbReference type="PROSITE" id="PS51384"/>
    </source>
</evidence>
<evidence type="ECO:0000313" key="9">
    <source>
        <dbReference type="Proteomes" id="UP000094385"/>
    </source>
</evidence>
<dbReference type="PRINTS" id="PR00371">
    <property type="entry name" value="FPNCR"/>
</dbReference>
<dbReference type="EMBL" id="KV454291">
    <property type="protein sequence ID" value="ODQ74813.1"/>
    <property type="molecule type" value="Genomic_DNA"/>
</dbReference>
<comment type="similarity">
    <text evidence="2">Belongs to the flavoprotein pyridine nucleotide cytochrome reductase family.</text>
</comment>
<evidence type="ECO:0000256" key="4">
    <source>
        <dbReference type="ARBA" id="ARBA00022827"/>
    </source>
</evidence>
<name>A0A1E3QAT2_LIPST</name>
<feature type="region of interest" description="Disordered" evidence="6">
    <location>
        <begin position="1"/>
        <end position="31"/>
    </location>
</feature>
<evidence type="ECO:0000256" key="6">
    <source>
        <dbReference type="SAM" id="MobiDB-lite"/>
    </source>
</evidence>
<reference evidence="8 9" key="1">
    <citation type="journal article" date="2016" name="Proc. Natl. Acad. Sci. U.S.A.">
        <title>Comparative genomics of biotechnologically important yeasts.</title>
        <authorList>
            <person name="Riley R."/>
            <person name="Haridas S."/>
            <person name="Wolfe K.H."/>
            <person name="Lopes M.R."/>
            <person name="Hittinger C.T."/>
            <person name="Goeker M."/>
            <person name="Salamov A.A."/>
            <person name="Wisecaver J.H."/>
            <person name="Long T.M."/>
            <person name="Calvey C.H."/>
            <person name="Aerts A.L."/>
            <person name="Barry K.W."/>
            <person name="Choi C."/>
            <person name="Clum A."/>
            <person name="Coughlan A.Y."/>
            <person name="Deshpande S."/>
            <person name="Douglass A.P."/>
            <person name="Hanson S.J."/>
            <person name="Klenk H.-P."/>
            <person name="LaButti K.M."/>
            <person name="Lapidus A."/>
            <person name="Lindquist E.A."/>
            <person name="Lipzen A.M."/>
            <person name="Meier-Kolthoff J.P."/>
            <person name="Ohm R.A."/>
            <person name="Otillar R.P."/>
            <person name="Pangilinan J.L."/>
            <person name="Peng Y."/>
            <person name="Rokas A."/>
            <person name="Rosa C.A."/>
            <person name="Scheuner C."/>
            <person name="Sibirny A.A."/>
            <person name="Slot J.C."/>
            <person name="Stielow J.B."/>
            <person name="Sun H."/>
            <person name="Kurtzman C.P."/>
            <person name="Blackwell M."/>
            <person name="Grigoriev I.V."/>
            <person name="Jeffries T.W."/>
        </authorList>
    </citation>
    <scope>NUCLEOTIDE SEQUENCE [LARGE SCALE GENOMIC DNA]</scope>
    <source>
        <strain evidence="8 9">NRRL Y-11557</strain>
    </source>
</reference>
<dbReference type="InterPro" id="IPR039261">
    <property type="entry name" value="FNR_nucleotide-bd"/>
</dbReference>
<gene>
    <name evidence="8" type="ORF">LIPSTDRAFT_25915</name>
</gene>
<dbReference type="Gene3D" id="2.40.30.10">
    <property type="entry name" value="Translation factors"/>
    <property type="match status" value="1"/>
</dbReference>
<dbReference type="InterPro" id="IPR001709">
    <property type="entry name" value="Flavoprot_Pyr_Nucl_cyt_Rdtase"/>
</dbReference>
<evidence type="ECO:0000256" key="1">
    <source>
        <dbReference type="ARBA" id="ARBA00001974"/>
    </source>
</evidence>
<dbReference type="GO" id="GO:0050667">
    <property type="term" value="P:homocysteine metabolic process"/>
    <property type="evidence" value="ECO:0007669"/>
    <property type="project" value="TreeGrafter"/>
</dbReference>
<keyword evidence="9" id="KW-1185">Reference proteome</keyword>
<dbReference type="InterPro" id="IPR023173">
    <property type="entry name" value="NADPH_Cyt_P450_Rdtase_alpha"/>
</dbReference>
<dbReference type="Pfam" id="PF00175">
    <property type="entry name" value="NAD_binding_1"/>
    <property type="match status" value="1"/>
</dbReference>
<dbReference type="Proteomes" id="UP000094385">
    <property type="component" value="Unassembled WGS sequence"/>
</dbReference>
<dbReference type="SUPFAM" id="SSF52343">
    <property type="entry name" value="Ferredoxin reductase-like, C-terminal NADP-linked domain"/>
    <property type="match status" value="1"/>
</dbReference>
<dbReference type="FunFam" id="3.40.50.80:FF:000027">
    <property type="entry name" value="FAD binding domain protein"/>
    <property type="match status" value="1"/>
</dbReference>
<dbReference type="GO" id="GO:0010181">
    <property type="term" value="F:FMN binding"/>
    <property type="evidence" value="ECO:0007669"/>
    <property type="project" value="TreeGrafter"/>
</dbReference>
<dbReference type="FunFam" id="1.20.990.10:FF:000007">
    <property type="entry name" value="Methionine synthase reductase"/>
    <property type="match status" value="1"/>
</dbReference>
<keyword evidence="3" id="KW-0285">Flavoprotein</keyword>
<dbReference type="InterPro" id="IPR017927">
    <property type="entry name" value="FAD-bd_FR_type"/>
</dbReference>
<comment type="cofactor">
    <cofactor evidence="1">
        <name>FAD</name>
        <dbReference type="ChEBI" id="CHEBI:57692"/>
    </cofactor>
</comment>
<dbReference type="InterPro" id="IPR001433">
    <property type="entry name" value="OxRdtase_FAD/NAD-bd"/>
</dbReference>
<evidence type="ECO:0000313" key="8">
    <source>
        <dbReference type="EMBL" id="ODQ74813.1"/>
    </source>
</evidence>
<sequence length="593" mass="66082">MAPSSSALDLPDSSRIESDIIESSSSPRRPRARITTLGTDFTRAFTSLTIADPQVDADEVDSECCGGGCCFVSNSTMTRDPSSLSGTPPPSPFAGIDFPKTRAFDSLRLPLFKIMRSPRLLGVATLPLSNIDILWSATAGDENTHWFDHFQAPGYLKPHFPYNVHNVPVLAARLLTGPEAVKRTYHFDLDVTNYPDEMDGVDFRVGGAVGICPPNDPVLVDDIFRRLDIMERDSNLEITLVTKGGRWPTIWGEDKPRRLRTSMREILTWTVDLNNGVLSKNLLRVLAEYNCNRSECMVLSWLCSRQGQSAFCNLRSAPYPPTLLQLLSAFPSSNPPFAHLISVLPTLMPRFYSLSSDPVREAVLAKSELCQTKVMREKWETFSSVRKIEVAVTVHEALENWRAELAVRPGNCSAFLERVAHLTMTGQNVTVPMFRGLQANPLAREFKHDGPMLLIGAGVGIAPFRGFVQRRLKNANCKNKVWVLQGCRDSLVDELYAGEWGVDDSDVRKVVESRCGTKKYVQDEVIDQSVLVWSVISHPEGRVFVCGSSKGMGQGVDAALKMVAMKEGNMTAVEADEFWKEKERAWQYITETW</sequence>
<dbReference type="SUPFAM" id="SSF63380">
    <property type="entry name" value="Riboflavin synthase domain-like"/>
    <property type="match status" value="1"/>
</dbReference>
<proteinExistence type="inferred from homology"/>
<dbReference type="Gene3D" id="1.20.990.10">
    <property type="entry name" value="NADPH-cytochrome p450 Reductase, Chain A, domain 3"/>
    <property type="match status" value="1"/>
</dbReference>
<feature type="compositionally biased region" description="Low complexity" evidence="6">
    <location>
        <begin position="1"/>
        <end position="11"/>
    </location>
</feature>
<dbReference type="PANTHER" id="PTHR19384">
    <property type="entry name" value="NITRIC OXIDE SYNTHASE-RELATED"/>
    <property type="match status" value="1"/>
</dbReference>
<dbReference type="STRING" id="675824.A0A1E3QAT2"/>
<protein>
    <recommendedName>
        <fullName evidence="7">FAD-binding FR-type domain-containing protein</fullName>
    </recommendedName>
</protein>
<keyword evidence="4" id="KW-0274">FAD</keyword>
<dbReference type="InterPro" id="IPR003097">
    <property type="entry name" value="CysJ-like_FAD-binding"/>
</dbReference>
<evidence type="ECO:0000256" key="3">
    <source>
        <dbReference type="ARBA" id="ARBA00022630"/>
    </source>
</evidence>
<dbReference type="GO" id="GO:0050660">
    <property type="term" value="F:flavin adenine dinucleotide binding"/>
    <property type="evidence" value="ECO:0007669"/>
    <property type="project" value="TreeGrafter"/>
</dbReference>
<dbReference type="GO" id="GO:0009086">
    <property type="term" value="P:methionine biosynthetic process"/>
    <property type="evidence" value="ECO:0007669"/>
    <property type="project" value="TreeGrafter"/>
</dbReference>
<feature type="domain" description="FAD-binding FR-type" evidence="7">
    <location>
        <begin position="162"/>
        <end position="444"/>
    </location>
</feature>
<dbReference type="AlphaFoldDB" id="A0A1E3QAT2"/>
<keyword evidence="5" id="KW-0560">Oxidoreductase</keyword>
<dbReference type="GO" id="GO:0005829">
    <property type="term" value="C:cytosol"/>
    <property type="evidence" value="ECO:0007669"/>
    <property type="project" value="TreeGrafter"/>
</dbReference>
<dbReference type="InterPro" id="IPR017938">
    <property type="entry name" value="Riboflavin_synthase-like_b-brl"/>
</dbReference>
<dbReference type="GO" id="GO:0030586">
    <property type="term" value="F:[methionine synthase] reductase (NADPH) activity"/>
    <property type="evidence" value="ECO:0007669"/>
    <property type="project" value="TreeGrafter"/>
</dbReference>
<dbReference type="PANTHER" id="PTHR19384:SF84">
    <property type="entry name" value="METHIONINE SYNTHASE REDUCTASE"/>
    <property type="match status" value="1"/>
</dbReference>
<dbReference type="PROSITE" id="PS51384">
    <property type="entry name" value="FAD_FR"/>
    <property type="match status" value="1"/>
</dbReference>
<evidence type="ECO:0000256" key="2">
    <source>
        <dbReference type="ARBA" id="ARBA00006105"/>
    </source>
</evidence>
<organism evidence="8 9">
    <name type="scientific">Lipomyces starkeyi NRRL Y-11557</name>
    <dbReference type="NCBI Taxonomy" id="675824"/>
    <lineage>
        <taxon>Eukaryota</taxon>
        <taxon>Fungi</taxon>
        <taxon>Dikarya</taxon>
        <taxon>Ascomycota</taxon>
        <taxon>Saccharomycotina</taxon>
        <taxon>Lipomycetes</taxon>
        <taxon>Lipomycetales</taxon>
        <taxon>Lipomycetaceae</taxon>
        <taxon>Lipomyces</taxon>
    </lineage>
</organism>
<dbReference type="OrthoDB" id="1856718at2759"/>
<dbReference type="Gene3D" id="3.40.50.80">
    <property type="entry name" value="Nucleotide-binding domain of ferredoxin-NADP reductase (FNR) module"/>
    <property type="match status" value="1"/>
</dbReference>
<accession>A0A1E3QAT2</accession>
<evidence type="ECO:0000256" key="5">
    <source>
        <dbReference type="ARBA" id="ARBA00023002"/>
    </source>
</evidence>